<organism evidence="6 7">
    <name type="scientific">Halocaridina rubra</name>
    <name type="common">Hawaiian red shrimp</name>
    <dbReference type="NCBI Taxonomy" id="373956"/>
    <lineage>
        <taxon>Eukaryota</taxon>
        <taxon>Metazoa</taxon>
        <taxon>Ecdysozoa</taxon>
        <taxon>Arthropoda</taxon>
        <taxon>Crustacea</taxon>
        <taxon>Multicrustacea</taxon>
        <taxon>Malacostraca</taxon>
        <taxon>Eumalacostraca</taxon>
        <taxon>Eucarida</taxon>
        <taxon>Decapoda</taxon>
        <taxon>Pleocyemata</taxon>
        <taxon>Caridea</taxon>
        <taxon>Atyoidea</taxon>
        <taxon>Atyidae</taxon>
        <taxon>Halocaridina</taxon>
    </lineage>
</organism>
<keyword evidence="2" id="KW-0645">Protease</keyword>
<dbReference type="GO" id="GO:0005737">
    <property type="term" value="C:cytoplasm"/>
    <property type="evidence" value="ECO:0007669"/>
    <property type="project" value="TreeGrafter"/>
</dbReference>
<dbReference type="InterPro" id="IPR022682">
    <property type="entry name" value="Calpain_domain_III"/>
</dbReference>
<keyword evidence="4" id="KW-0788">Thiol protease</keyword>
<comment type="similarity">
    <text evidence="1">Belongs to the peptidase C2 family.</text>
</comment>
<evidence type="ECO:0000256" key="4">
    <source>
        <dbReference type="ARBA" id="ARBA00022807"/>
    </source>
</evidence>
<evidence type="ECO:0000256" key="1">
    <source>
        <dbReference type="ARBA" id="ARBA00007623"/>
    </source>
</evidence>
<proteinExistence type="inferred from homology"/>
<reference evidence="6 7" key="1">
    <citation type="submission" date="2023-11" db="EMBL/GenBank/DDBJ databases">
        <title>Halocaridina rubra genome assembly.</title>
        <authorList>
            <person name="Smith C."/>
        </authorList>
    </citation>
    <scope>NUCLEOTIDE SEQUENCE [LARGE SCALE GENOMIC DNA]</scope>
    <source>
        <strain evidence="6">EP-1</strain>
        <tissue evidence="6">Whole</tissue>
    </source>
</reference>
<accession>A0AAN8WI28</accession>
<keyword evidence="7" id="KW-1185">Reference proteome</keyword>
<dbReference type="Proteomes" id="UP001381693">
    <property type="component" value="Unassembled WGS sequence"/>
</dbReference>
<dbReference type="InterPro" id="IPR011992">
    <property type="entry name" value="EF-hand-dom_pair"/>
</dbReference>
<dbReference type="InterPro" id="IPR036213">
    <property type="entry name" value="Calpain_III_sf"/>
</dbReference>
<dbReference type="PANTHER" id="PTHR10183">
    <property type="entry name" value="CALPAIN"/>
    <property type="match status" value="1"/>
</dbReference>
<dbReference type="EMBL" id="JAXCGZ010019107">
    <property type="protein sequence ID" value="KAK7066612.1"/>
    <property type="molecule type" value="Genomic_DNA"/>
</dbReference>
<comment type="caution">
    <text evidence="6">The sequence shown here is derived from an EMBL/GenBank/DDBJ whole genome shotgun (WGS) entry which is preliminary data.</text>
</comment>
<dbReference type="Gene3D" id="2.60.120.380">
    <property type="match status" value="1"/>
</dbReference>
<dbReference type="Pfam" id="PF01067">
    <property type="entry name" value="Calpain_III"/>
    <property type="match status" value="1"/>
</dbReference>
<dbReference type="SUPFAM" id="SSF47473">
    <property type="entry name" value="EF-hand"/>
    <property type="match status" value="1"/>
</dbReference>
<evidence type="ECO:0000313" key="6">
    <source>
        <dbReference type="EMBL" id="KAK7066612.1"/>
    </source>
</evidence>
<dbReference type="GO" id="GO:0004198">
    <property type="term" value="F:calcium-dependent cysteine-type endopeptidase activity"/>
    <property type="evidence" value="ECO:0007669"/>
    <property type="project" value="InterPro"/>
</dbReference>
<dbReference type="InterPro" id="IPR022684">
    <property type="entry name" value="Calpain_cysteine_protease"/>
</dbReference>
<evidence type="ECO:0000256" key="2">
    <source>
        <dbReference type="ARBA" id="ARBA00022670"/>
    </source>
</evidence>
<dbReference type="Gene3D" id="1.10.238.10">
    <property type="entry name" value="EF-hand"/>
    <property type="match status" value="1"/>
</dbReference>
<evidence type="ECO:0000313" key="7">
    <source>
        <dbReference type="Proteomes" id="UP001381693"/>
    </source>
</evidence>
<name>A0AAN8WI28_HALRR</name>
<keyword evidence="3" id="KW-0378">Hydrolase</keyword>
<protein>
    <recommendedName>
        <fullName evidence="5">Peptidase C2 calpain large subunit domain-containing protein</fullName>
    </recommendedName>
</protein>
<dbReference type="GO" id="GO:0006508">
    <property type="term" value="P:proteolysis"/>
    <property type="evidence" value="ECO:0007669"/>
    <property type="project" value="UniProtKB-KW"/>
</dbReference>
<evidence type="ECO:0000256" key="3">
    <source>
        <dbReference type="ARBA" id="ARBA00022801"/>
    </source>
</evidence>
<feature type="domain" description="Peptidase C2 calpain large subunit" evidence="5">
    <location>
        <begin position="4"/>
        <end position="43"/>
    </location>
</feature>
<evidence type="ECO:0000259" key="5">
    <source>
        <dbReference type="Pfam" id="PF01067"/>
    </source>
</evidence>
<dbReference type="PANTHER" id="PTHR10183:SF379">
    <property type="entry name" value="CALPAIN-5"/>
    <property type="match status" value="1"/>
</dbReference>
<sequence>MLMKKFVNARTVTHRMHLKPGKYIIIPCTSKPDKEGEYLLRVFCEKAVSMEENDEDAMVLNVKEDENEIEDEVDGNNEYVPRKNDLKDVFLFHAGEDNKVNATKLQHILNKVFSEVEFSLDLSRGLLALMDRDFSGNMDYYEFNNLVTSLKKWMNIYNIRKDKDTKLLSGRTWGIGDSLKDLGYQIPRRLQGLIVVRYGDDDGNISLRDFLMATSRISVMLGKF</sequence>
<dbReference type="SUPFAM" id="SSF49758">
    <property type="entry name" value="Calpain large subunit, middle domain (domain III)"/>
    <property type="match status" value="1"/>
</dbReference>
<dbReference type="AlphaFoldDB" id="A0AAN8WI28"/>
<gene>
    <name evidence="6" type="ORF">SK128_024145</name>
</gene>